<gene>
    <name evidence="2" type="ORF">R77569_04709</name>
    <name evidence="1" type="ORF">R77591_04797</name>
</gene>
<dbReference type="EMBL" id="CAUDKV010000030">
    <property type="protein sequence ID" value="CAJ0897518.1"/>
    <property type="molecule type" value="Genomic_DNA"/>
</dbReference>
<evidence type="ECO:0000313" key="2">
    <source>
        <dbReference type="EMBL" id="CAJ0897518.1"/>
    </source>
</evidence>
<protein>
    <submittedName>
        <fullName evidence="1">Uncharacterized protein</fullName>
    </submittedName>
</protein>
<accession>A0AAD2B353</accession>
<sequence>MTQRVDARWRAEVTQALCAVQAQVGTAPHGLPRDVLIAALADAIWAQRAAYARVRETLVASPVLADESM</sequence>
<proteinExistence type="predicted"/>
<dbReference type="Proteomes" id="UP001190002">
    <property type="component" value="Unassembled WGS sequence"/>
</dbReference>
<name>A0AAD2B353_9RALS</name>
<dbReference type="EMBL" id="CATVXE010000034">
    <property type="protein sequence ID" value="CAJ0697480.1"/>
    <property type="molecule type" value="Genomic_DNA"/>
</dbReference>
<dbReference type="RefSeq" id="WP_063392139.1">
    <property type="nucleotide sequence ID" value="NZ_CATVWW010000020.1"/>
</dbReference>
<organism evidence="1 3">
    <name type="scientific">Ralstonia mannitolilytica</name>
    <dbReference type="NCBI Taxonomy" id="105219"/>
    <lineage>
        <taxon>Bacteria</taxon>
        <taxon>Pseudomonadati</taxon>
        <taxon>Pseudomonadota</taxon>
        <taxon>Betaproteobacteria</taxon>
        <taxon>Burkholderiales</taxon>
        <taxon>Burkholderiaceae</taxon>
        <taxon>Ralstonia</taxon>
    </lineage>
</organism>
<dbReference type="AlphaFoldDB" id="A0AAD2B353"/>
<reference evidence="1 4" key="1">
    <citation type="submission" date="2023-07" db="EMBL/GenBank/DDBJ databases">
        <authorList>
            <person name="Peeters C."/>
        </authorList>
    </citation>
    <scope>NUCLEOTIDE SEQUENCE</scope>
    <source>
        <strain evidence="2 4">R-77569</strain>
        <strain evidence="1">R-77591</strain>
    </source>
</reference>
<evidence type="ECO:0000313" key="3">
    <source>
        <dbReference type="Proteomes" id="UP001190002"/>
    </source>
</evidence>
<evidence type="ECO:0000313" key="1">
    <source>
        <dbReference type="EMBL" id="CAJ0697480.1"/>
    </source>
</evidence>
<evidence type="ECO:0000313" key="4">
    <source>
        <dbReference type="Proteomes" id="UP001190452"/>
    </source>
</evidence>
<comment type="caution">
    <text evidence="1">The sequence shown here is derived from an EMBL/GenBank/DDBJ whole genome shotgun (WGS) entry which is preliminary data.</text>
</comment>
<keyword evidence="4" id="KW-1185">Reference proteome</keyword>
<dbReference type="Proteomes" id="UP001190452">
    <property type="component" value="Unassembled WGS sequence"/>
</dbReference>